<evidence type="ECO:0000313" key="1">
    <source>
        <dbReference type="EMBL" id="KFE66189.1"/>
    </source>
</evidence>
<name>A0A085WES6_9BACT</name>
<sequence length="138" mass="15284">MQWSEGRLKPLSLKLFAFGGTPGMAYSYATVPSLADSQGCQPVVEVDTYEVPSALPIASSVDRFFDTYARYLEALCAIPGFRKEGEVALTFPWEIPQFIGRDERLVELIRAGAFNALMRETGETRDWVERVLGAPSGM</sequence>
<dbReference type="EMBL" id="JMCB01000011">
    <property type="protein sequence ID" value="KFE66189.1"/>
    <property type="molecule type" value="Genomic_DNA"/>
</dbReference>
<comment type="caution">
    <text evidence="1">The sequence shown here is derived from an EMBL/GenBank/DDBJ whole genome shotgun (WGS) entry which is preliminary data.</text>
</comment>
<accession>A0A085WES6</accession>
<dbReference type="AlphaFoldDB" id="A0A085WES6"/>
<protein>
    <submittedName>
        <fullName evidence="1">Uncharacterized protein</fullName>
    </submittedName>
</protein>
<keyword evidence="2" id="KW-1185">Reference proteome</keyword>
<reference evidence="1 2" key="1">
    <citation type="submission" date="2014-04" db="EMBL/GenBank/DDBJ databases">
        <title>Genome assembly of Hyalangium minutum DSM 14724.</title>
        <authorList>
            <person name="Sharma G."/>
            <person name="Subramanian S."/>
        </authorList>
    </citation>
    <scope>NUCLEOTIDE SEQUENCE [LARGE SCALE GENOMIC DNA]</scope>
    <source>
        <strain evidence="1 2">DSM 14724</strain>
    </source>
</reference>
<gene>
    <name evidence="1" type="ORF">DB31_1254</name>
</gene>
<proteinExistence type="predicted"/>
<organism evidence="1 2">
    <name type="scientific">Hyalangium minutum</name>
    <dbReference type="NCBI Taxonomy" id="394096"/>
    <lineage>
        <taxon>Bacteria</taxon>
        <taxon>Pseudomonadati</taxon>
        <taxon>Myxococcota</taxon>
        <taxon>Myxococcia</taxon>
        <taxon>Myxococcales</taxon>
        <taxon>Cystobacterineae</taxon>
        <taxon>Archangiaceae</taxon>
        <taxon>Hyalangium</taxon>
    </lineage>
</organism>
<dbReference type="Proteomes" id="UP000028725">
    <property type="component" value="Unassembled WGS sequence"/>
</dbReference>
<evidence type="ECO:0000313" key="2">
    <source>
        <dbReference type="Proteomes" id="UP000028725"/>
    </source>
</evidence>
<dbReference type="STRING" id="394096.DB31_1254"/>